<dbReference type="InterPro" id="IPR018060">
    <property type="entry name" value="HTH_AraC"/>
</dbReference>
<dbReference type="PANTHER" id="PTHR43280">
    <property type="entry name" value="ARAC-FAMILY TRANSCRIPTIONAL REGULATOR"/>
    <property type="match status" value="1"/>
</dbReference>
<feature type="transmembrane region" description="Helical" evidence="4">
    <location>
        <begin position="37"/>
        <end position="55"/>
    </location>
</feature>
<dbReference type="Proteomes" id="UP000316778">
    <property type="component" value="Unassembled WGS sequence"/>
</dbReference>
<dbReference type="SUPFAM" id="SSF46689">
    <property type="entry name" value="Homeodomain-like"/>
    <property type="match status" value="1"/>
</dbReference>
<dbReference type="AlphaFoldDB" id="A0A562T1A5"/>
<evidence type="ECO:0000256" key="4">
    <source>
        <dbReference type="SAM" id="Phobius"/>
    </source>
</evidence>
<gene>
    <name evidence="6" type="ORF">LX66_4221</name>
</gene>
<evidence type="ECO:0000313" key="7">
    <source>
        <dbReference type="Proteomes" id="UP000316778"/>
    </source>
</evidence>
<evidence type="ECO:0000256" key="3">
    <source>
        <dbReference type="ARBA" id="ARBA00023163"/>
    </source>
</evidence>
<dbReference type="RefSeq" id="WP_145717158.1">
    <property type="nucleotide sequence ID" value="NZ_BAAAFY010000004.1"/>
</dbReference>
<evidence type="ECO:0000313" key="6">
    <source>
        <dbReference type="EMBL" id="TWI86954.1"/>
    </source>
</evidence>
<dbReference type="PANTHER" id="PTHR43280:SF29">
    <property type="entry name" value="ARAC-FAMILY TRANSCRIPTIONAL REGULATOR"/>
    <property type="match status" value="1"/>
</dbReference>
<evidence type="ECO:0000259" key="5">
    <source>
        <dbReference type="PROSITE" id="PS01124"/>
    </source>
</evidence>
<dbReference type="OrthoDB" id="5492415at2"/>
<feature type="transmembrane region" description="Helical" evidence="4">
    <location>
        <begin position="67"/>
        <end position="89"/>
    </location>
</feature>
<feature type="transmembrane region" description="Helical" evidence="4">
    <location>
        <begin position="6"/>
        <end position="25"/>
    </location>
</feature>
<organism evidence="6 7">
    <name type="scientific">Chitinophaga japonensis</name>
    <name type="common">Flexibacter japonensis</name>
    <dbReference type="NCBI Taxonomy" id="104662"/>
    <lineage>
        <taxon>Bacteria</taxon>
        <taxon>Pseudomonadati</taxon>
        <taxon>Bacteroidota</taxon>
        <taxon>Chitinophagia</taxon>
        <taxon>Chitinophagales</taxon>
        <taxon>Chitinophagaceae</taxon>
        <taxon>Chitinophaga</taxon>
    </lineage>
</organism>
<feature type="transmembrane region" description="Helical" evidence="4">
    <location>
        <begin position="182"/>
        <end position="202"/>
    </location>
</feature>
<keyword evidence="3" id="KW-0804">Transcription</keyword>
<dbReference type="GO" id="GO:0003700">
    <property type="term" value="F:DNA-binding transcription factor activity"/>
    <property type="evidence" value="ECO:0007669"/>
    <property type="project" value="InterPro"/>
</dbReference>
<evidence type="ECO:0000256" key="1">
    <source>
        <dbReference type="ARBA" id="ARBA00023015"/>
    </source>
</evidence>
<keyword evidence="4" id="KW-1133">Transmembrane helix</keyword>
<accession>A0A562T1A5</accession>
<evidence type="ECO:0000256" key="2">
    <source>
        <dbReference type="ARBA" id="ARBA00023125"/>
    </source>
</evidence>
<dbReference type="EMBL" id="VLLG01000004">
    <property type="protein sequence ID" value="TWI86954.1"/>
    <property type="molecule type" value="Genomic_DNA"/>
</dbReference>
<keyword evidence="4" id="KW-0812">Transmembrane</keyword>
<feature type="transmembrane region" description="Helical" evidence="4">
    <location>
        <begin position="222"/>
        <end position="241"/>
    </location>
</feature>
<dbReference type="Pfam" id="PF12833">
    <property type="entry name" value="HTH_18"/>
    <property type="match status" value="1"/>
</dbReference>
<dbReference type="SMART" id="SM00342">
    <property type="entry name" value="HTH_ARAC"/>
    <property type="match status" value="1"/>
</dbReference>
<keyword evidence="1" id="KW-0805">Transcription regulation</keyword>
<keyword evidence="2 6" id="KW-0238">DNA-binding</keyword>
<name>A0A562T1A5_CHIJA</name>
<keyword evidence="4" id="KW-0472">Membrane</keyword>
<dbReference type="Gene3D" id="1.10.10.60">
    <property type="entry name" value="Homeodomain-like"/>
    <property type="match status" value="1"/>
</dbReference>
<proteinExistence type="predicted"/>
<protein>
    <submittedName>
        <fullName evidence="6">AraC-like DNA-binding protein</fullName>
    </submittedName>
</protein>
<sequence>MTFAGIFSTLMLLGTLQGFIISGMLFITKKRPRPNRLLGVLILLISLCCLNLYLYEAPWFNANPLLPFILNFIPLILAMPLGPLLYFYVQASLDPDFRLSRRHRRHFYPVIIDIVPQLTAVVYIAGLLAGFNWNDARPWGKFIDDYNVYADIPRWLSLTSYTWLSSRYLAALKDVNAQHRKWMRHFIHLFLAFQVIWFIYLVPYVIPPLTDKVLDTVDWYPVYIPLVILIYCLGIKGYMMAPPEETAARKAAPSPPPAGVIAEAMPLLIKAMEEDRLYLDPALNLAQLAQHTGLAQKTISAVLNQHLQKSFNEFVNGYRIEAFKQKLQHRDQDHLTILGLALESGFNSQATFQRAFRNSTGMSPREYMQLQKTG</sequence>
<dbReference type="GO" id="GO:0043565">
    <property type="term" value="F:sequence-specific DNA binding"/>
    <property type="evidence" value="ECO:0007669"/>
    <property type="project" value="InterPro"/>
</dbReference>
<dbReference type="InterPro" id="IPR009057">
    <property type="entry name" value="Homeodomain-like_sf"/>
</dbReference>
<feature type="domain" description="HTH araC/xylS-type" evidence="5">
    <location>
        <begin position="262"/>
        <end position="370"/>
    </location>
</feature>
<feature type="transmembrane region" description="Helical" evidence="4">
    <location>
        <begin position="110"/>
        <end position="132"/>
    </location>
</feature>
<dbReference type="PROSITE" id="PS01124">
    <property type="entry name" value="HTH_ARAC_FAMILY_2"/>
    <property type="match status" value="1"/>
</dbReference>
<keyword evidence="7" id="KW-1185">Reference proteome</keyword>
<reference evidence="6 7" key="1">
    <citation type="journal article" date="2013" name="Stand. Genomic Sci.">
        <title>Genomic Encyclopedia of Type Strains, Phase I: The one thousand microbial genomes (KMG-I) project.</title>
        <authorList>
            <person name="Kyrpides N.C."/>
            <person name="Woyke T."/>
            <person name="Eisen J.A."/>
            <person name="Garrity G."/>
            <person name="Lilburn T.G."/>
            <person name="Beck B.J."/>
            <person name="Whitman W.B."/>
            <person name="Hugenholtz P."/>
            <person name="Klenk H.P."/>
        </authorList>
    </citation>
    <scope>NUCLEOTIDE SEQUENCE [LARGE SCALE GENOMIC DNA]</scope>
    <source>
        <strain evidence="6 7">DSM 13484</strain>
    </source>
</reference>
<comment type="caution">
    <text evidence="6">The sequence shown here is derived from an EMBL/GenBank/DDBJ whole genome shotgun (WGS) entry which is preliminary data.</text>
</comment>